<name>A0ACA9RF46_9GLOM</name>
<proteinExistence type="predicted"/>
<comment type="caution">
    <text evidence="1">The sequence shown here is derived from an EMBL/GenBank/DDBJ whole genome shotgun (WGS) entry which is preliminary data.</text>
</comment>
<gene>
    <name evidence="1" type="ORF">RPERSI_LOCUS19008</name>
</gene>
<keyword evidence="2" id="KW-1185">Reference proteome</keyword>
<sequence length="359" mass="41939">AKNKNTERFTKNWMMKFEEFRTSSGYLTPLTNLDDVRQIEKKIVEYISGMKKKDDNDYRANSIKQAVDAISRFLLYNSPIQVNLHDQYLFLDLYTVLHKKMRDLQEHGFGEIKRSIALNSQQIQEILQHSRIDRSNPVNLLYHIFIYLSILLAMHGGEHYQLKVDQFKIDKHDTVGLCNDIKFYLSKRPSVADPEFYLQPSSDWIESGNWYKKNHVGKNKLMNFMCEIGRITQIDIPMELLTNHSGQKTAAQCLQDNNIPEQAIMQLTGHRSVQGSHAYKQVNKDQQLNTLNTLINITDSFANDNNTNNNNSSSRNPLQEITHNMNFSENNFNSSNKKFFKMPIFNNCYFMNITFNIQK</sequence>
<dbReference type="EMBL" id="CAJVQC010051304">
    <property type="protein sequence ID" value="CAG8790202.1"/>
    <property type="molecule type" value="Genomic_DNA"/>
</dbReference>
<organism evidence="1 2">
    <name type="scientific">Racocetra persica</name>
    <dbReference type="NCBI Taxonomy" id="160502"/>
    <lineage>
        <taxon>Eukaryota</taxon>
        <taxon>Fungi</taxon>
        <taxon>Fungi incertae sedis</taxon>
        <taxon>Mucoromycota</taxon>
        <taxon>Glomeromycotina</taxon>
        <taxon>Glomeromycetes</taxon>
        <taxon>Diversisporales</taxon>
        <taxon>Gigasporaceae</taxon>
        <taxon>Racocetra</taxon>
    </lineage>
</organism>
<evidence type="ECO:0000313" key="1">
    <source>
        <dbReference type="EMBL" id="CAG8790202.1"/>
    </source>
</evidence>
<feature type="non-terminal residue" evidence="1">
    <location>
        <position position="1"/>
    </location>
</feature>
<accession>A0ACA9RF46</accession>
<reference evidence="1" key="1">
    <citation type="submission" date="2021-06" db="EMBL/GenBank/DDBJ databases">
        <authorList>
            <person name="Kallberg Y."/>
            <person name="Tangrot J."/>
            <person name="Rosling A."/>
        </authorList>
    </citation>
    <scope>NUCLEOTIDE SEQUENCE</scope>
    <source>
        <strain evidence="1">MA461A</strain>
    </source>
</reference>
<evidence type="ECO:0000313" key="2">
    <source>
        <dbReference type="Proteomes" id="UP000789920"/>
    </source>
</evidence>
<dbReference type="Proteomes" id="UP000789920">
    <property type="component" value="Unassembled WGS sequence"/>
</dbReference>
<protein>
    <submittedName>
        <fullName evidence="1">8542_t:CDS:1</fullName>
    </submittedName>
</protein>